<proteinExistence type="predicted"/>
<organism evidence="1 2">
    <name type="scientific">Citrus sinensis</name>
    <name type="common">Sweet orange</name>
    <name type="synonym">Citrus aurantium var. sinensis</name>
    <dbReference type="NCBI Taxonomy" id="2711"/>
    <lineage>
        <taxon>Eukaryota</taxon>
        <taxon>Viridiplantae</taxon>
        <taxon>Streptophyta</taxon>
        <taxon>Embryophyta</taxon>
        <taxon>Tracheophyta</taxon>
        <taxon>Spermatophyta</taxon>
        <taxon>Magnoliopsida</taxon>
        <taxon>eudicotyledons</taxon>
        <taxon>Gunneridae</taxon>
        <taxon>Pentapetalae</taxon>
        <taxon>rosids</taxon>
        <taxon>malvids</taxon>
        <taxon>Sapindales</taxon>
        <taxon>Rutaceae</taxon>
        <taxon>Aurantioideae</taxon>
        <taxon>Citrus</taxon>
    </lineage>
</organism>
<keyword evidence="2" id="KW-1185">Reference proteome</keyword>
<dbReference type="EMBL" id="KK785024">
    <property type="protein sequence ID" value="KDO52954.1"/>
    <property type="molecule type" value="Genomic_DNA"/>
</dbReference>
<gene>
    <name evidence="1" type="ORF">CISIN_1g034897mg</name>
</gene>
<dbReference type="Proteomes" id="UP000027120">
    <property type="component" value="Unassembled WGS sequence"/>
</dbReference>
<sequence length="79" mass="9096">MPNRICIKIKSLTTTLKRCSNGHISSTIIAYTMNQHGLLCMNHHRQRIIYIFRTSTNRHSCTILIYTIDSNNNLCDTGK</sequence>
<accession>A0A067ECM7</accession>
<dbReference type="AlphaFoldDB" id="A0A067ECM7"/>
<name>A0A067ECM7_CITSI</name>
<protein>
    <submittedName>
        <fullName evidence="1">Uncharacterized protein</fullName>
    </submittedName>
</protein>
<reference evidence="1 2" key="1">
    <citation type="submission" date="2014-04" db="EMBL/GenBank/DDBJ databases">
        <authorList>
            <consortium name="International Citrus Genome Consortium"/>
            <person name="Gmitter F."/>
            <person name="Chen C."/>
            <person name="Farmerie W."/>
            <person name="Harkins T."/>
            <person name="Desany B."/>
            <person name="Mohiuddin M."/>
            <person name="Kodira C."/>
            <person name="Borodovsky M."/>
            <person name="Lomsadze A."/>
            <person name="Burns P."/>
            <person name="Jenkins J."/>
            <person name="Prochnik S."/>
            <person name="Shu S."/>
            <person name="Chapman J."/>
            <person name="Pitluck S."/>
            <person name="Schmutz J."/>
            <person name="Rokhsar D."/>
        </authorList>
    </citation>
    <scope>NUCLEOTIDE SEQUENCE</scope>
</reference>
<evidence type="ECO:0000313" key="2">
    <source>
        <dbReference type="Proteomes" id="UP000027120"/>
    </source>
</evidence>
<evidence type="ECO:0000313" key="1">
    <source>
        <dbReference type="EMBL" id="KDO52954.1"/>
    </source>
</evidence>